<accession>A0ABU2BIT3</accession>
<evidence type="ECO:0000256" key="1">
    <source>
        <dbReference type="ARBA" id="ARBA00023002"/>
    </source>
</evidence>
<dbReference type="EC" id="1.2.1.79" evidence="3"/>
<evidence type="ECO:0000313" key="3">
    <source>
        <dbReference type="EMBL" id="MDR7358540.1"/>
    </source>
</evidence>
<dbReference type="InterPro" id="IPR016162">
    <property type="entry name" value="Ald_DH_N"/>
</dbReference>
<keyword evidence="4" id="KW-1185">Reference proteome</keyword>
<dbReference type="PANTHER" id="PTHR43353">
    <property type="entry name" value="SUCCINATE-SEMIALDEHYDE DEHYDROGENASE, MITOCHONDRIAL"/>
    <property type="match status" value="1"/>
</dbReference>
<dbReference type="SUPFAM" id="SSF53720">
    <property type="entry name" value="ALDH-like"/>
    <property type="match status" value="1"/>
</dbReference>
<sequence>MTDAPWKKITGKLGEIEVPLGLYVDGEWRAAEGERVFSVQNPADETEIAAVSDASTHDALDALTAATGAQEAWGSTTTRHRSNILRKVFELLVERKEEIAWVMSAEMGKPLTEARGEVQVSADYFQWFSELVTQQQGTYTESPTGGFKIITTRQPVGPSYLVTPWNFPLFMGARKAAAALAAGCTIIIKPAALTPLVTHMFVQVLHEAGLPKGVVNLVTTSSSSKQSQALMSRTELKKVSFTGSTAVGVTLLKQAADNVMATSMELGGNGPFVVLSDADVEEAAAGAVVAKFRNAGQVCVAANRIIVEKSVAPAFRESFLAKVAELRVGAGTEDGVNVGPLVDEKQRNSVQRLLSDAVAEGAEIIFGGDSTEGPGFFINPTVVANAGLDSTIATSEIFGPVASIYEVEGDDAALDLANQTPFGLVSYVYTRDVSKAIKAAERLDSGMVGVNRAVVADPAAPFGGIKASGFGKEGGHAGIEEYQIEKYIALNI</sequence>
<dbReference type="EC" id="1.2.1.16" evidence="3"/>
<dbReference type="InterPro" id="IPR050740">
    <property type="entry name" value="Aldehyde_DH_Superfamily"/>
</dbReference>
<dbReference type="EC" id="1.2.1.20" evidence="3"/>
<dbReference type="PANTHER" id="PTHR43353:SF5">
    <property type="entry name" value="SUCCINATE-SEMIALDEHYDE DEHYDROGENASE, MITOCHONDRIAL"/>
    <property type="match status" value="1"/>
</dbReference>
<protein>
    <submittedName>
        <fullName evidence="3">Succinate-semialdehyde dehydrogenase/glutarate-semialdehyde dehydrogenase</fullName>
        <ecNumber evidence="3">1.2.1.16</ecNumber>
        <ecNumber evidence="3">1.2.1.20</ecNumber>
        <ecNumber evidence="3">1.2.1.79</ecNumber>
    </submittedName>
</protein>
<evidence type="ECO:0000259" key="2">
    <source>
        <dbReference type="Pfam" id="PF00171"/>
    </source>
</evidence>
<proteinExistence type="predicted"/>
<dbReference type="EMBL" id="JAVDYI010000001">
    <property type="protein sequence ID" value="MDR7358540.1"/>
    <property type="molecule type" value="Genomic_DNA"/>
</dbReference>
<dbReference type="Pfam" id="PF00171">
    <property type="entry name" value="Aldedh"/>
    <property type="match status" value="1"/>
</dbReference>
<gene>
    <name evidence="3" type="ORF">J2S64_002231</name>
</gene>
<dbReference type="InterPro" id="IPR016160">
    <property type="entry name" value="Ald_DH_CS_CYS"/>
</dbReference>
<dbReference type="RefSeq" id="WP_310290421.1">
    <property type="nucleotide sequence ID" value="NZ_BAAAWO010000001.1"/>
</dbReference>
<dbReference type="InterPro" id="IPR016161">
    <property type="entry name" value="Ald_DH/histidinol_DH"/>
</dbReference>
<dbReference type="GO" id="GO:0036243">
    <property type="term" value="F:succinate-semialdehyde dehydrogenase (NADP+) activity"/>
    <property type="evidence" value="ECO:0007669"/>
    <property type="project" value="UniProtKB-EC"/>
</dbReference>
<organism evidence="3 4">
    <name type="scientific">Paeniglutamicibacter sulfureus</name>
    <dbReference type="NCBI Taxonomy" id="43666"/>
    <lineage>
        <taxon>Bacteria</taxon>
        <taxon>Bacillati</taxon>
        <taxon>Actinomycetota</taxon>
        <taxon>Actinomycetes</taxon>
        <taxon>Micrococcales</taxon>
        <taxon>Micrococcaceae</taxon>
        <taxon>Paeniglutamicibacter</taxon>
    </lineage>
</organism>
<feature type="domain" description="Aldehyde dehydrogenase" evidence="2">
    <location>
        <begin position="28"/>
        <end position="486"/>
    </location>
</feature>
<dbReference type="InterPro" id="IPR016163">
    <property type="entry name" value="Ald_DH_C"/>
</dbReference>
<reference evidence="3 4" key="1">
    <citation type="submission" date="2023-07" db="EMBL/GenBank/DDBJ databases">
        <title>Sequencing the genomes of 1000 actinobacteria strains.</title>
        <authorList>
            <person name="Klenk H.-P."/>
        </authorList>
    </citation>
    <scope>NUCLEOTIDE SEQUENCE [LARGE SCALE GENOMIC DNA]</scope>
    <source>
        <strain evidence="3 4">DSM 20167</strain>
    </source>
</reference>
<dbReference type="InterPro" id="IPR015590">
    <property type="entry name" value="Aldehyde_DH_dom"/>
</dbReference>
<comment type="caution">
    <text evidence="3">The sequence shown here is derived from an EMBL/GenBank/DDBJ whole genome shotgun (WGS) entry which is preliminary data.</text>
</comment>
<keyword evidence="1 3" id="KW-0560">Oxidoreductase</keyword>
<dbReference type="Gene3D" id="3.40.309.10">
    <property type="entry name" value="Aldehyde Dehydrogenase, Chain A, domain 2"/>
    <property type="match status" value="1"/>
</dbReference>
<evidence type="ECO:0000313" key="4">
    <source>
        <dbReference type="Proteomes" id="UP001183817"/>
    </source>
</evidence>
<dbReference type="PROSITE" id="PS00070">
    <property type="entry name" value="ALDEHYDE_DEHYDR_CYS"/>
    <property type="match status" value="1"/>
</dbReference>
<dbReference type="CDD" id="cd07103">
    <property type="entry name" value="ALDH_F5_SSADH_GabD"/>
    <property type="match status" value="1"/>
</dbReference>
<dbReference type="GO" id="GO:0102810">
    <property type="term" value="F:glutarate-semialdehyde dehydrogenase (NADP+) activity"/>
    <property type="evidence" value="ECO:0007669"/>
    <property type="project" value="UniProtKB-EC"/>
</dbReference>
<dbReference type="Gene3D" id="3.40.605.10">
    <property type="entry name" value="Aldehyde Dehydrogenase, Chain A, domain 1"/>
    <property type="match status" value="1"/>
</dbReference>
<dbReference type="Proteomes" id="UP001183817">
    <property type="component" value="Unassembled WGS sequence"/>
</dbReference>
<name>A0ABU2BIT3_9MICC</name>